<name>A0A6A7AKW6_9PLEO</name>
<gene>
    <name evidence="1" type="ORF">CC86DRAFT_12572</name>
</gene>
<dbReference type="PANTHER" id="PTHR37490:SF2">
    <property type="match status" value="1"/>
</dbReference>
<sequence>MRGKLASIAAAAATTFTLIILLYTSAPTSWTLRKSAPGPVIGQGPYLGWPDPLPWNPPKPKDASEGQSAERTIIKVKLENEDASWISKLEPTWPSEIISIKPMYSNAHPKAHRPDKGRVANAYLAWIIENYNNLPETLVFLPPSDAFGEETLNLREAIPELQIPYIQSSGFANLHCPTSKSQTTCNGRSLNPHKPSYEFRTLEAKIPEVWKECFGDQAGVPGRIASVLGSEFVVSKEHVMRRSVDDYLKLWGWLNKTIMDDDSSGLVFEYIWHIVFGKDAIFCPEERRCECDLYGNC</sequence>
<protein>
    <submittedName>
        <fullName evidence="1">Uncharacterized protein</fullName>
    </submittedName>
</protein>
<dbReference type="OrthoDB" id="426718at2759"/>
<proteinExistence type="predicted"/>
<keyword evidence="2" id="KW-1185">Reference proteome</keyword>
<reference evidence="1" key="1">
    <citation type="journal article" date="2020" name="Stud. Mycol.">
        <title>101 Dothideomycetes genomes: a test case for predicting lifestyles and emergence of pathogens.</title>
        <authorList>
            <person name="Haridas S."/>
            <person name="Albert R."/>
            <person name="Binder M."/>
            <person name="Bloem J."/>
            <person name="Labutti K."/>
            <person name="Salamov A."/>
            <person name="Andreopoulos B."/>
            <person name="Baker S."/>
            <person name="Barry K."/>
            <person name="Bills G."/>
            <person name="Bluhm B."/>
            <person name="Cannon C."/>
            <person name="Castanera R."/>
            <person name="Culley D."/>
            <person name="Daum C."/>
            <person name="Ezra D."/>
            <person name="Gonzalez J."/>
            <person name="Henrissat B."/>
            <person name="Kuo A."/>
            <person name="Liang C."/>
            <person name="Lipzen A."/>
            <person name="Lutzoni F."/>
            <person name="Magnuson J."/>
            <person name="Mondo S."/>
            <person name="Nolan M."/>
            <person name="Ohm R."/>
            <person name="Pangilinan J."/>
            <person name="Park H.-J."/>
            <person name="Ramirez L."/>
            <person name="Alfaro M."/>
            <person name="Sun H."/>
            <person name="Tritt A."/>
            <person name="Yoshinaga Y."/>
            <person name="Zwiers L.-H."/>
            <person name="Turgeon B."/>
            <person name="Goodwin S."/>
            <person name="Spatafora J."/>
            <person name="Crous P."/>
            <person name="Grigoriev I."/>
        </authorList>
    </citation>
    <scope>NUCLEOTIDE SEQUENCE</scope>
    <source>
        <strain evidence="1">CBS 113818</strain>
    </source>
</reference>
<dbReference type="Proteomes" id="UP000799424">
    <property type="component" value="Unassembled WGS sequence"/>
</dbReference>
<dbReference type="PANTHER" id="PTHR37490">
    <property type="entry name" value="EXPRESSED PROTEIN"/>
    <property type="match status" value="1"/>
</dbReference>
<organism evidence="1 2">
    <name type="scientific">Ophiobolus disseminans</name>
    <dbReference type="NCBI Taxonomy" id="1469910"/>
    <lineage>
        <taxon>Eukaryota</taxon>
        <taxon>Fungi</taxon>
        <taxon>Dikarya</taxon>
        <taxon>Ascomycota</taxon>
        <taxon>Pezizomycotina</taxon>
        <taxon>Dothideomycetes</taxon>
        <taxon>Pleosporomycetidae</taxon>
        <taxon>Pleosporales</taxon>
        <taxon>Pleosporineae</taxon>
        <taxon>Phaeosphaeriaceae</taxon>
        <taxon>Ophiobolus</taxon>
    </lineage>
</organism>
<evidence type="ECO:0000313" key="2">
    <source>
        <dbReference type="Proteomes" id="UP000799424"/>
    </source>
</evidence>
<evidence type="ECO:0000313" key="1">
    <source>
        <dbReference type="EMBL" id="KAF2833634.1"/>
    </source>
</evidence>
<dbReference type="Pfam" id="PF11913">
    <property type="entry name" value="DUF3431"/>
    <property type="match status" value="1"/>
</dbReference>
<dbReference type="AlphaFoldDB" id="A0A6A7AKW6"/>
<accession>A0A6A7AKW6</accession>
<dbReference type="EMBL" id="MU006216">
    <property type="protein sequence ID" value="KAF2833634.1"/>
    <property type="molecule type" value="Genomic_DNA"/>
</dbReference>
<dbReference type="InterPro" id="IPR021838">
    <property type="entry name" value="DUF3431"/>
</dbReference>